<proteinExistence type="predicted"/>
<dbReference type="EMBL" id="GFPF01009024">
    <property type="protein sequence ID" value="MAA20170.1"/>
    <property type="molecule type" value="Transcribed_RNA"/>
</dbReference>
<name>A0A224Z2D0_9ACAR</name>
<protein>
    <submittedName>
        <fullName evidence="1">Uncharacterized protein</fullName>
    </submittedName>
</protein>
<evidence type="ECO:0000313" key="1">
    <source>
        <dbReference type="EMBL" id="MAA20170.1"/>
    </source>
</evidence>
<sequence>MEQAGRELMALQLATGKPVVQDSRRMSVISLAFTLKSVSHLAQAIFEADLAGIYSTAAVQFDCKLMRTQLARKSRSHPCRTFKTHVRTDRSIKAQRTQPV</sequence>
<dbReference type="AlphaFoldDB" id="A0A224Z2D0"/>
<organism evidence="1">
    <name type="scientific">Rhipicephalus zambeziensis</name>
    <dbReference type="NCBI Taxonomy" id="60191"/>
    <lineage>
        <taxon>Eukaryota</taxon>
        <taxon>Metazoa</taxon>
        <taxon>Ecdysozoa</taxon>
        <taxon>Arthropoda</taxon>
        <taxon>Chelicerata</taxon>
        <taxon>Arachnida</taxon>
        <taxon>Acari</taxon>
        <taxon>Parasitiformes</taxon>
        <taxon>Ixodida</taxon>
        <taxon>Ixodoidea</taxon>
        <taxon>Ixodidae</taxon>
        <taxon>Rhipicephalinae</taxon>
        <taxon>Rhipicephalus</taxon>
        <taxon>Rhipicephalus</taxon>
    </lineage>
</organism>
<accession>A0A224Z2D0</accession>
<reference evidence="1" key="1">
    <citation type="journal article" date="2017" name="Parasit. Vectors">
        <title>Sialotranscriptomics of Rhipicephalus zambeziensis reveals intricate expression profiles of secretory proteins and suggests tight temporal transcriptional regulation during blood-feeding.</title>
        <authorList>
            <person name="de Castro M.H."/>
            <person name="de Klerk D."/>
            <person name="Pienaar R."/>
            <person name="Rees D.J.G."/>
            <person name="Mans B.J."/>
        </authorList>
    </citation>
    <scope>NUCLEOTIDE SEQUENCE</scope>
    <source>
        <tissue evidence="1">Salivary glands</tissue>
    </source>
</reference>